<dbReference type="Proteomes" id="UP001234787">
    <property type="component" value="Unassembled WGS sequence"/>
</dbReference>
<comment type="caution">
    <text evidence="1">The sequence shown here is derived from an EMBL/GenBank/DDBJ whole genome shotgun (WGS) entry which is preliminary data.</text>
</comment>
<evidence type="ECO:0000313" key="3">
    <source>
        <dbReference type="Proteomes" id="UP001234787"/>
    </source>
</evidence>
<dbReference type="EMBL" id="BSEH01000472">
    <property type="protein sequence ID" value="GLJ58654.1"/>
    <property type="molecule type" value="Genomic_DNA"/>
</dbReference>
<evidence type="ECO:0000313" key="2">
    <source>
        <dbReference type="EMBL" id="GLJ58741.1"/>
    </source>
</evidence>
<reference evidence="1" key="1">
    <citation type="submission" date="2022-12" db="EMBL/GenBank/DDBJ databases">
        <title>Chromosome-Level Genome Assembly of Japanese Cedar (Cryptomeriajaponica D. Don).</title>
        <authorList>
            <person name="Fujino T."/>
            <person name="Yamaguchi K."/>
            <person name="Yokoyama T."/>
            <person name="Hamanaka T."/>
            <person name="Harazono Y."/>
            <person name="Kamada H."/>
            <person name="Kobayashi W."/>
            <person name="Ujino-Ihara T."/>
            <person name="Uchiyama K."/>
            <person name="Matsumoto A."/>
            <person name="Izuno A."/>
            <person name="Tsumura Y."/>
            <person name="Toyoda A."/>
            <person name="Shigenobu S."/>
            <person name="Moriguchi Y."/>
            <person name="Ueno S."/>
            <person name="Kasahara M."/>
        </authorList>
    </citation>
    <scope>NUCLEOTIDE SEQUENCE</scope>
</reference>
<evidence type="ECO:0000313" key="1">
    <source>
        <dbReference type="EMBL" id="GLJ58654.1"/>
    </source>
</evidence>
<sequence>MHLQKGEERIGKPVRNVEMMVVVVISERRHKFLKFHVDDDTAYVLLGVHKLRLEFFNAMALEQAEEVQLGRLMRLQGRVIVYNA</sequence>
<dbReference type="EMBL" id="BSEH01000512">
    <property type="protein sequence ID" value="GLJ58741.1"/>
    <property type="molecule type" value="Genomic_DNA"/>
</dbReference>
<protein>
    <submittedName>
        <fullName evidence="1">Uncharacterized protein</fullName>
    </submittedName>
</protein>
<proteinExistence type="predicted"/>
<accession>A0AAD3NRP8</accession>
<keyword evidence="3" id="KW-1185">Reference proteome</keyword>
<dbReference type="AlphaFoldDB" id="A0AAD3NRP8"/>
<name>A0AAD3NRP8_CRYJA</name>
<gene>
    <name evidence="1" type="ORF">SUGI_1465850</name>
    <name evidence="2" type="ORF">SUGI_1472850</name>
</gene>
<organism evidence="1 3">
    <name type="scientific">Cryptomeria japonica</name>
    <name type="common">Japanese cedar</name>
    <name type="synonym">Cupressus japonica</name>
    <dbReference type="NCBI Taxonomy" id="3369"/>
    <lineage>
        <taxon>Eukaryota</taxon>
        <taxon>Viridiplantae</taxon>
        <taxon>Streptophyta</taxon>
        <taxon>Embryophyta</taxon>
        <taxon>Tracheophyta</taxon>
        <taxon>Spermatophyta</taxon>
        <taxon>Pinopsida</taxon>
        <taxon>Pinidae</taxon>
        <taxon>Conifers II</taxon>
        <taxon>Cupressales</taxon>
        <taxon>Cupressaceae</taxon>
        <taxon>Cryptomeria</taxon>
    </lineage>
</organism>